<sequence length="102" mass="11412">RIRPSIVFKMVNDALWSALLLTLIQKRIPRKDTAKILAMFWAVVYLCQSIGPLIGGIIFTYFEQSYLFVVVLSLNILILGALARKGLASDEADDPESQSPEE</sequence>
<keyword evidence="1" id="KW-1133">Transmembrane helix</keyword>
<name>X1N1N7_9ZZZZ</name>
<feature type="non-terminal residue" evidence="2">
    <location>
        <position position="1"/>
    </location>
</feature>
<protein>
    <recommendedName>
        <fullName evidence="3">Major facilitator superfamily (MFS) profile domain-containing protein</fullName>
    </recommendedName>
</protein>
<evidence type="ECO:0000256" key="1">
    <source>
        <dbReference type="SAM" id="Phobius"/>
    </source>
</evidence>
<feature type="transmembrane region" description="Helical" evidence="1">
    <location>
        <begin position="36"/>
        <end position="59"/>
    </location>
</feature>
<dbReference type="AlphaFoldDB" id="X1N1N7"/>
<keyword evidence="1" id="KW-0812">Transmembrane</keyword>
<gene>
    <name evidence="2" type="ORF">S06H3_31774</name>
</gene>
<feature type="transmembrane region" description="Helical" evidence="1">
    <location>
        <begin position="65"/>
        <end position="83"/>
    </location>
</feature>
<organism evidence="2">
    <name type="scientific">marine sediment metagenome</name>
    <dbReference type="NCBI Taxonomy" id="412755"/>
    <lineage>
        <taxon>unclassified sequences</taxon>
        <taxon>metagenomes</taxon>
        <taxon>ecological metagenomes</taxon>
    </lineage>
</organism>
<dbReference type="Gene3D" id="1.20.1250.20">
    <property type="entry name" value="MFS general substrate transporter like domains"/>
    <property type="match status" value="1"/>
</dbReference>
<evidence type="ECO:0000313" key="2">
    <source>
        <dbReference type="EMBL" id="GAI24191.1"/>
    </source>
</evidence>
<comment type="caution">
    <text evidence="2">The sequence shown here is derived from an EMBL/GenBank/DDBJ whole genome shotgun (WGS) entry which is preliminary data.</text>
</comment>
<dbReference type="SUPFAM" id="SSF103473">
    <property type="entry name" value="MFS general substrate transporter"/>
    <property type="match status" value="1"/>
</dbReference>
<evidence type="ECO:0008006" key="3">
    <source>
        <dbReference type="Google" id="ProtNLM"/>
    </source>
</evidence>
<proteinExistence type="predicted"/>
<reference evidence="2" key="1">
    <citation type="journal article" date="2014" name="Front. Microbiol.">
        <title>High frequency of phylogenetically diverse reductive dehalogenase-homologous genes in deep subseafloor sedimentary metagenomes.</title>
        <authorList>
            <person name="Kawai M."/>
            <person name="Futagami T."/>
            <person name="Toyoda A."/>
            <person name="Takaki Y."/>
            <person name="Nishi S."/>
            <person name="Hori S."/>
            <person name="Arai W."/>
            <person name="Tsubouchi T."/>
            <person name="Morono Y."/>
            <person name="Uchiyama I."/>
            <person name="Ito T."/>
            <person name="Fujiyama A."/>
            <person name="Inagaki F."/>
            <person name="Takami H."/>
        </authorList>
    </citation>
    <scope>NUCLEOTIDE SEQUENCE</scope>
    <source>
        <strain evidence="2">Expedition CK06-06</strain>
    </source>
</reference>
<accession>X1N1N7</accession>
<keyword evidence="1" id="KW-0472">Membrane</keyword>
<dbReference type="EMBL" id="BARV01018834">
    <property type="protein sequence ID" value="GAI24191.1"/>
    <property type="molecule type" value="Genomic_DNA"/>
</dbReference>
<dbReference type="InterPro" id="IPR036259">
    <property type="entry name" value="MFS_trans_sf"/>
</dbReference>